<dbReference type="Pfam" id="PF02518">
    <property type="entry name" value="HATPase_c"/>
    <property type="match status" value="1"/>
</dbReference>
<dbReference type="InterPro" id="IPR036097">
    <property type="entry name" value="HisK_dim/P_sf"/>
</dbReference>
<dbReference type="PANTHER" id="PTHR45453:SF1">
    <property type="entry name" value="PHOSPHATE REGULON SENSOR PROTEIN PHOR"/>
    <property type="match status" value="1"/>
</dbReference>
<evidence type="ECO:0000256" key="1">
    <source>
        <dbReference type="ARBA" id="ARBA00000085"/>
    </source>
</evidence>
<evidence type="ECO:0000256" key="3">
    <source>
        <dbReference type="ARBA" id="ARBA00022553"/>
    </source>
</evidence>
<dbReference type="PANTHER" id="PTHR45453">
    <property type="entry name" value="PHOSPHATE REGULON SENSOR PROTEIN PHOR"/>
    <property type="match status" value="1"/>
</dbReference>
<dbReference type="SUPFAM" id="SSF47384">
    <property type="entry name" value="Homodimeric domain of signal transducing histidine kinase"/>
    <property type="match status" value="1"/>
</dbReference>
<keyword evidence="6" id="KW-0902">Two-component regulatory system</keyword>
<evidence type="ECO:0000259" key="8">
    <source>
        <dbReference type="PROSITE" id="PS50109"/>
    </source>
</evidence>
<name>A0ABU4W9F9_9FUSO</name>
<feature type="transmembrane region" description="Helical" evidence="7">
    <location>
        <begin position="6"/>
        <end position="31"/>
    </location>
</feature>
<evidence type="ECO:0000256" key="4">
    <source>
        <dbReference type="ARBA" id="ARBA00022679"/>
    </source>
</evidence>
<keyword evidence="10" id="KW-1185">Reference proteome</keyword>
<gene>
    <name evidence="9" type="ORF">RFV38_06675</name>
</gene>
<dbReference type="PROSITE" id="PS50109">
    <property type="entry name" value="HIS_KIN"/>
    <property type="match status" value="1"/>
</dbReference>
<dbReference type="InterPro" id="IPR003594">
    <property type="entry name" value="HATPase_dom"/>
</dbReference>
<organism evidence="9 10">
    <name type="scientific">Candidatus Cetobacterium colombiensis</name>
    <dbReference type="NCBI Taxonomy" id="3073100"/>
    <lineage>
        <taxon>Bacteria</taxon>
        <taxon>Fusobacteriati</taxon>
        <taxon>Fusobacteriota</taxon>
        <taxon>Fusobacteriia</taxon>
        <taxon>Fusobacteriales</taxon>
        <taxon>Fusobacteriaceae</taxon>
        <taxon>Cetobacterium</taxon>
    </lineage>
</organism>
<feature type="transmembrane region" description="Helical" evidence="7">
    <location>
        <begin position="147"/>
        <end position="164"/>
    </location>
</feature>
<dbReference type="InterPro" id="IPR003661">
    <property type="entry name" value="HisK_dim/P_dom"/>
</dbReference>
<dbReference type="GO" id="GO:0016301">
    <property type="term" value="F:kinase activity"/>
    <property type="evidence" value="ECO:0007669"/>
    <property type="project" value="UniProtKB-KW"/>
</dbReference>
<keyword evidence="7" id="KW-0812">Transmembrane</keyword>
<feature type="domain" description="Histidine kinase" evidence="8">
    <location>
        <begin position="205"/>
        <end position="413"/>
    </location>
</feature>
<comment type="catalytic activity">
    <reaction evidence="1">
        <text>ATP + protein L-histidine = ADP + protein N-phospho-L-histidine.</text>
        <dbReference type="EC" id="2.7.13.3"/>
    </reaction>
</comment>
<dbReference type="Gene3D" id="1.10.287.130">
    <property type="match status" value="1"/>
</dbReference>
<dbReference type="Gene3D" id="3.30.565.10">
    <property type="entry name" value="Histidine kinase-like ATPase, C-terminal domain"/>
    <property type="match status" value="1"/>
</dbReference>
<keyword evidence="4" id="KW-0808">Transferase</keyword>
<evidence type="ECO:0000256" key="5">
    <source>
        <dbReference type="ARBA" id="ARBA00022777"/>
    </source>
</evidence>
<dbReference type="InterPro" id="IPR050351">
    <property type="entry name" value="BphY/WalK/GraS-like"/>
</dbReference>
<dbReference type="InterPro" id="IPR005467">
    <property type="entry name" value="His_kinase_dom"/>
</dbReference>
<dbReference type="RefSeq" id="WP_320313579.1">
    <property type="nucleotide sequence ID" value="NZ_JAVIKH010000007.1"/>
</dbReference>
<dbReference type="SMART" id="SM00387">
    <property type="entry name" value="HATPase_c"/>
    <property type="match status" value="1"/>
</dbReference>
<dbReference type="SUPFAM" id="SSF55874">
    <property type="entry name" value="ATPase domain of HSP90 chaperone/DNA topoisomerase II/histidine kinase"/>
    <property type="match status" value="1"/>
</dbReference>
<evidence type="ECO:0000313" key="10">
    <source>
        <dbReference type="Proteomes" id="UP001279681"/>
    </source>
</evidence>
<reference evidence="10" key="1">
    <citation type="submission" date="2023-07" db="EMBL/GenBank/DDBJ databases">
        <authorList>
            <person name="Colorado M.A."/>
            <person name="Villamil L.M."/>
            <person name="Melo J.F."/>
            <person name="Rodriguez J.A."/>
            <person name="Ruiz R.Y."/>
        </authorList>
    </citation>
    <scope>NUCLEOTIDE SEQUENCE [LARGE SCALE GENOMIC DNA]</scope>
    <source>
        <strain evidence="10">C33</strain>
    </source>
</reference>
<evidence type="ECO:0000256" key="2">
    <source>
        <dbReference type="ARBA" id="ARBA00012438"/>
    </source>
</evidence>
<keyword evidence="7" id="KW-0472">Membrane</keyword>
<dbReference type="CDD" id="cd00082">
    <property type="entry name" value="HisKA"/>
    <property type="match status" value="1"/>
</dbReference>
<dbReference type="Proteomes" id="UP001279681">
    <property type="component" value="Unassembled WGS sequence"/>
</dbReference>
<accession>A0ABU4W9F9</accession>
<evidence type="ECO:0000256" key="6">
    <source>
        <dbReference type="ARBA" id="ARBA00023012"/>
    </source>
</evidence>
<dbReference type="Pfam" id="PF00512">
    <property type="entry name" value="HisKA"/>
    <property type="match status" value="1"/>
</dbReference>
<dbReference type="SMART" id="SM00388">
    <property type="entry name" value="HisKA"/>
    <property type="match status" value="1"/>
</dbReference>
<keyword evidence="7" id="KW-1133">Transmembrane helix</keyword>
<sequence length="413" mass="48138">MKKISFKIFLFLNCLTYGFIALYILINYLFLEDYQIGLKKKQITALAQEYKPENYEELKEESQQNAIFMKEINFNKDKKNGNFHPMKIIESELWNKVQDGKNILDVQMGRDNIKRIVLAKKIDDEKMLIVTTSIAPITEVIKSTLKFFIYIIFLSIPINLYIAYKFSIRMGKPIESELLELNAQLKSELDKQKKSEIFRKNFISNVTHELKTPVAIIDGYSEAILDGIIEPDEIPDICKNINHEASNMNALIQELLFYCKMESGYIPIKKELINLKETIENILKRYTIDFKLNKINLNTQLDSIEIYSDKKLIDRCLNNIIINALAYVDKNKNINIILNKNEIIIKNSSDNLSNDNLEEYFKPFSKKNDKKIRKYGGTGLGLSVVSEILKNLDFRYNFFYSIDDNSVIFKISL</sequence>
<evidence type="ECO:0000313" key="9">
    <source>
        <dbReference type="EMBL" id="MDX8336176.1"/>
    </source>
</evidence>
<dbReference type="EMBL" id="JAVIKH010000007">
    <property type="protein sequence ID" value="MDX8336176.1"/>
    <property type="molecule type" value="Genomic_DNA"/>
</dbReference>
<dbReference type="InterPro" id="IPR036890">
    <property type="entry name" value="HATPase_C_sf"/>
</dbReference>
<proteinExistence type="predicted"/>
<evidence type="ECO:0000256" key="7">
    <source>
        <dbReference type="SAM" id="Phobius"/>
    </source>
</evidence>
<dbReference type="EC" id="2.7.13.3" evidence="2"/>
<comment type="caution">
    <text evidence="9">The sequence shown here is derived from an EMBL/GenBank/DDBJ whole genome shotgun (WGS) entry which is preliminary data.</text>
</comment>
<keyword evidence="5 9" id="KW-0418">Kinase</keyword>
<keyword evidence="3" id="KW-0597">Phosphoprotein</keyword>
<protein>
    <recommendedName>
        <fullName evidence="2">histidine kinase</fullName>
        <ecNumber evidence="2">2.7.13.3</ecNumber>
    </recommendedName>
</protein>